<evidence type="ECO:0000313" key="2">
    <source>
        <dbReference type="EMBL" id="KAE9398455.1"/>
    </source>
</evidence>
<proteinExistence type="predicted"/>
<reference evidence="2" key="1">
    <citation type="journal article" date="2019" name="Environ. Microbiol.">
        <title>Fungal ecological strategies reflected in gene transcription - a case study of two litter decomposers.</title>
        <authorList>
            <person name="Barbi F."/>
            <person name="Kohler A."/>
            <person name="Barry K."/>
            <person name="Baskaran P."/>
            <person name="Daum C."/>
            <person name="Fauchery L."/>
            <person name="Ihrmark K."/>
            <person name="Kuo A."/>
            <person name="LaButti K."/>
            <person name="Lipzen A."/>
            <person name="Morin E."/>
            <person name="Grigoriev I.V."/>
            <person name="Henrissat B."/>
            <person name="Lindahl B."/>
            <person name="Martin F."/>
        </authorList>
    </citation>
    <scope>NUCLEOTIDE SEQUENCE</scope>
    <source>
        <strain evidence="2">JB14</strain>
    </source>
</reference>
<protein>
    <recommendedName>
        <fullName evidence="4">FCP1 homology domain-containing protein</fullName>
    </recommendedName>
</protein>
<dbReference type="Proteomes" id="UP000799118">
    <property type="component" value="Unassembled WGS sequence"/>
</dbReference>
<feature type="region of interest" description="Disordered" evidence="1">
    <location>
        <begin position="212"/>
        <end position="232"/>
    </location>
</feature>
<evidence type="ECO:0000256" key="1">
    <source>
        <dbReference type="SAM" id="MobiDB-lite"/>
    </source>
</evidence>
<keyword evidence="3" id="KW-1185">Reference proteome</keyword>
<evidence type="ECO:0008006" key="4">
    <source>
        <dbReference type="Google" id="ProtNLM"/>
    </source>
</evidence>
<dbReference type="InterPro" id="IPR023214">
    <property type="entry name" value="HAD_sf"/>
</dbReference>
<dbReference type="AlphaFoldDB" id="A0A6A4HNS7"/>
<name>A0A6A4HNS7_9AGAR</name>
<dbReference type="OrthoDB" id="1711508at2759"/>
<organism evidence="2 3">
    <name type="scientific">Gymnopus androsaceus JB14</name>
    <dbReference type="NCBI Taxonomy" id="1447944"/>
    <lineage>
        <taxon>Eukaryota</taxon>
        <taxon>Fungi</taxon>
        <taxon>Dikarya</taxon>
        <taxon>Basidiomycota</taxon>
        <taxon>Agaricomycotina</taxon>
        <taxon>Agaricomycetes</taxon>
        <taxon>Agaricomycetidae</taxon>
        <taxon>Agaricales</taxon>
        <taxon>Marasmiineae</taxon>
        <taxon>Omphalotaceae</taxon>
        <taxon>Gymnopus</taxon>
    </lineage>
</organism>
<sequence length="309" mass="34433">MAGYNDLELRPVSKCQRHGWQMLRMEQVAEYAEHVEAPQGAAEDTKSQRDGLVAIWDRAFLGLNEMQYKNKTQTTKNLAKPWDLLPLSSFSGPAKALSQAWDSVAAEASNSDSSNVESKSGHTSTLASLIEQSHLTRNDLLTHSAQSTLLLDDSPLKARMQPYNHICVPEYERKLYARDLRIMEARSRVNPPENNDLPAETDHQTDFDDAGAGIGKRKRYHSPTSPISLPRKRNKKGIAYGDAKILSKHHDHILLAVIGLLDALKNESNVAAWVKSEGLFAIERMELDDVDSRLSRGRFGSAESSRTEG</sequence>
<gene>
    <name evidence="2" type="ORF">BT96DRAFT_30999</name>
</gene>
<accession>A0A6A4HNS7</accession>
<evidence type="ECO:0000313" key="3">
    <source>
        <dbReference type="Proteomes" id="UP000799118"/>
    </source>
</evidence>
<dbReference type="EMBL" id="ML769482">
    <property type="protein sequence ID" value="KAE9398455.1"/>
    <property type="molecule type" value="Genomic_DNA"/>
</dbReference>
<dbReference type="Gene3D" id="3.40.50.1000">
    <property type="entry name" value="HAD superfamily/HAD-like"/>
    <property type="match status" value="1"/>
</dbReference>